<keyword evidence="15" id="KW-1185">Reference proteome</keyword>
<keyword evidence="6" id="KW-0805">Transcription regulation</keyword>
<dbReference type="Pfam" id="PF00400">
    <property type="entry name" value="WD40"/>
    <property type="match status" value="6"/>
</dbReference>
<evidence type="ECO:0000256" key="1">
    <source>
        <dbReference type="ARBA" id="ARBA00004123"/>
    </source>
</evidence>
<feature type="repeat" description="WD" evidence="10">
    <location>
        <begin position="378"/>
        <end position="419"/>
    </location>
</feature>
<feature type="repeat" description="WD" evidence="10">
    <location>
        <begin position="202"/>
        <end position="236"/>
    </location>
</feature>
<dbReference type="SMART" id="SM00667">
    <property type="entry name" value="LisH"/>
    <property type="match status" value="1"/>
</dbReference>
<dbReference type="InterPro" id="IPR015943">
    <property type="entry name" value="WD40/YVTN_repeat-like_dom_sf"/>
</dbReference>
<dbReference type="Gene3D" id="1.20.960.30">
    <property type="match status" value="1"/>
</dbReference>
<evidence type="ECO:0000256" key="6">
    <source>
        <dbReference type="ARBA" id="ARBA00023015"/>
    </source>
</evidence>
<name>A0A2N1J773_9BASI</name>
<sequence>MGSASEHAPQFSASEVNLLIYHYLKESGFLHTCFALRHEARLDNVPAAHAAVVQPAQLLGYLQRGLLYATAERQVLAQNADQVVPDPLIALHGPDAVKRGLTPGAETRARAENRIDAGAQTHEVEHRSVRDAPSRTPMAIGEAREPAPPHKRSPAPAPAPAREKRAKTEPSLEARPESSSTDKLAKKNKAPTSYTSPDVTVLHGHASEVFVTAWNPAVPGLLASGAGDATVRIWDLHASPMEMPAVCKHLPPTQAKNIAALAWNPDGTLLASGSHDGILRLWTPQGDLHLVMSMHQGPIFAVRWNSQGNLLLTGSGDGTAIVWDVGRGRVRQQFSLHADNVLDVQWLGTAANGMFATCSADNAIHLCKLGEPRALQSFRGHTDEVNSIQFDPSHTLLASASDDGTACIWAVDAPSARAAQDTDARTNAEKGLRFRLRGHTKELYALAWCPTGPNTTHPDRPRMLATASFDHTARIWNADTGECIRVISAHDQSVYALCFSPSGQYLATGGIDARTAITRISDGETLHTYQGGGAVLDIAWHKRASEDTDELALAQADKHVVVLRPHLPPFAVSQNIAVLSIPETGSVRLFGKWETQDIEVKDISLTDYISLRNAVYTPHTAGRYAHKSFRKAQMPIVERLVNSLMFHGRNNGKKLMAVRIVAHAFEIVHLLTDANPIQVLVDAIINTGPREDSTRIGSQGTVRRQAVDVSPLRRVNQAIYLLATGTRESAFRNVKTVAECLADELINAAKGSSNSFAIKKKDELERVAKSNR</sequence>
<dbReference type="SUPFAM" id="SSF47973">
    <property type="entry name" value="Ribosomal protein S7"/>
    <property type="match status" value="1"/>
</dbReference>
<dbReference type="EMBL" id="KZ454995">
    <property type="protein sequence ID" value="PKI82406.1"/>
    <property type="molecule type" value="Genomic_DNA"/>
</dbReference>
<dbReference type="PRINTS" id="PR00320">
    <property type="entry name" value="GPROTEINBRPT"/>
</dbReference>
<feature type="domain" description="Small ribosomal subunit protein uS7" evidence="13">
    <location>
        <begin position="615"/>
        <end position="772"/>
    </location>
</feature>
<dbReference type="PROSITE" id="PS50294">
    <property type="entry name" value="WD_REPEATS_REGION"/>
    <property type="match status" value="4"/>
</dbReference>
<dbReference type="GO" id="GO:0006357">
    <property type="term" value="P:regulation of transcription by RNA polymerase II"/>
    <property type="evidence" value="ECO:0007669"/>
    <property type="project" value="TreeGrafter"/>
</dbReference>
<dbReference type="CDD" id="cd14867">
    <property type="entry name" value="uS7_Eukaryote"/>
    <property type="match status" value="1"/>
</dbReference>
<comment type="subcellular location">
    <subcellularLocation>
        <location evidence="1">Nucleus</location>
    </subcellularLocation>
</comment>
<evidence type="ECO:0000256" key="11">
    <source>
        <dbReference type="RuleBase" id="RU003619"/>
    </source>
</evidence>
<evidence type="ECO:0000256" key="9">
    <source>
        <dbReference type="ARBA" id="ARBA00023274"/>
    </source>
</evidence>
<keyword evidence="7" id="KW-0804">Transcription</keyword>
<evidence type="ECO:0000256" key="10">
    <source>
        <dbReference type="PROSITE-ProRule" id="PRU00221"/>
    </source>
</evidence>
<dbReference type="InterPro" id="IPR023798">
    <property type="entry name" value="Ribosomal_uS7_dom"/>
</dbReference>
<dbReference type="InterPro" id="IPR019775">
    <property type="entry name" value="WD40_repeat_CS"/>
</dbReference>
<keyword evidence="3 10" id="KW-0853">WD repeat</keyword>
<evidence type="ECO:0000313" key="14">
    <source>
        <dbReference type="EMBL" id="PKI82406.1"/>
    </source>
</evidence>
<keyword evidence="8" id="KW-0539">Nucleus</keyword>
<dbReference type="Pfam" id="PF08513">
    <property type="entry name" value="LisH"/>
    <property type="match status" value="1"/>
</dbReference>
<dbReference type="PANTHER" id="PTHR22846">
    <property type="entry name" value="WD40 REPEAT PROTEIN"/>
    <property type="match status" value="1"/>
</dbReference>
<evidence type="ECO:0000256" key="7">
    <source>
        <dbReference type="ARBA" id="ARBA00023163"/>
    </source>
</evidence>
<dbReference type="InterPro" id="IPR005716">
    <property type="entry name" value="Ribosomal_uS7_euk/arc"/>
</dbReference>
<evidence type="ECO:0000256" key="5">
    <source>
        <dbReference type="ARBA" id="ARBA00022980"/>
    </source>
</evidence>
<feature type="repeat" description="WD" evidence="10">
    <location>
        <begin position="292"/>
        <end position="333"/>
    </location>
</feature>
<gene>
    <name evidence="14" type="ORF">MVES_003601</name>
</gene>
<dbReference type="GO" id="GO:0034967">
    <property type="term" value="C:Set3 complex"/>
    <property type="evidence" value="ECO:0007669"/>
    <property type="project" value="TreeGrafter"/>
</dbReference>
<accession>A0A2N1J773</accession>
<dbReference type="InterPro" id="IPR036823">
    <property type="entry name" value="Ribosomal_uS7_dom_sf"/>
</dbReference>
<dbReference type="InterPro" id="IPR020606">
    <property type="entry name" value="Ribosomal_uS7_CS"/>
</dbReference>
<comment type="similarity">
    <text evidence="2 11">Belongs to the universal ribosomal protein uS7 family.</text>
</comment>
<dbReference type="GO" id="GO:0003714">
    <property type="term" value="F:transcription corepressor activity"/>
    <property type="evidence" value="ECO:0007669"/>
    <property type="project" value="InterPro"/>
</dbReference>
<evidence type="ECO:0000313" key="15">
    <source>
        <dbReference type="Proteomes" id="UP000232875"/>
    </source>
</evidence>
<dbReference type="SMART" id="SM00320">
    <property type="entry name" value="WD40"/>
    <property type="match status" value="8"/>
</dbReference>
<feature type="repeat" description="WD" evidence="10">
    <location>
        <begin position="251"/>
        <end position="282"/>
    </location>
</feature>
<dbReference type="FunFam" id="2.130.10.10:FF:000218">
    <property type="entry name" value="WD40 repeat-containing protein HOS15"/>
    <property type="match status" value="1"/>
</dbReference>
<dbReference type="FunFam" id="1.10.455.10:FF:000002">
    <property type="entry name" value="40S ribosomal protein S5"/>
    <property type="match status" value="1"/>
</dbReference>
<feature type="repeat" description="WD" evidence="10">
    <location>
        <begin position="487"/>
        <end position="528"/>
    </location>
</feature>
<reference evidence="14 15" key="1">
    <citation type="submission" date="2017-10" db="EMBL/GenBank/DDBJ databases">
        <title>A novel species of cold-tolerant Malassezia isolated from bats.</title>
        <authorList>
            <person name="Lorch J.M."/>
            <person name="Palmer J.M."/>
            <person name="Vanderwolf K.J."/>
            <person name="Schmidt K.Z."/>
            <person name="Verant M.L."/>
            <person name="Weller T.J."/>
            <person name="Blehert D.S."/>
        </authorList>
    </citation>
    <scope>NUCLEOTIDE SEQUENCE [LARGE SCALE GENOMIC DNA]</scope>
    <source>
        <strain evidence="14 15">NWHC:44797-103</strain>
    </source>
</reference>
<dbReference type="NCBIfam" id="NF003106">
    <property type="entry name" value="PRK04027.1"/>
    <property type="match status" value="1"/>
</dbReference>
<dbReference type="NCBIfam" id="TIGR01028">
    <property type="entry name" value="uS7_euk_arch"/>
    <property type="match status" value="1"/>
</dbReference>
<dbReference type="InterPro" id="IPR001680">
    <property type="entry name" value="WD40_rpt"/>
</dbReference>
<dbReference type="InterPro" id="IPR020472">
    <property type="entry name" value="WD40_PAC1"/>
</dbReference>
<feature type="compositionally biased region" description="Basic and acidic residues" evidence="12">
    <location>
        <begin position="122"/>
        <end position="133"/>
    </location>
</feature>
<dbReference type="PROSITE" id="PS50082">
    <property type="entry name" value="WD_REPEATS_2"/>
    <property type="match status" value="6"/>
</dbReference>
<keyword evidence="5 11" id="KW-0689">Ribosomal protein</keyword>
<dbReference type="GO" id="GO:0003735">
    <property type="term" value="F:structural constituent of ribosome"/>
    <property type="evidence" value="ECO:0007669"/>
    <property type="project" value="InterPro"/>
</dbReference>
<dbReference type="STRING" id="2020962.A0A2N1J773"/>
<dbReference type="Proteomes" id="UP000232875">
    <property type="component" value="Unassembled WGS sequence"/>
</dbReference>
<dbReference type="Gene3D" id="2.130.10.10">
    <property type="entry name" value="YVTN repeat-like/Quinoprotein amine dehydrogenase"/>
    <property type="match status" value="1"/>
</dbReference>
<proteinExistence type="inferred from homology"/>
<dbReference type="Pfam" id="PF00177">
    <property type="entry name" value="Ribosomal_S7"/>
    <property type="match status" value="1"/>
</dbReference>
<feature type="repeat" description="WD" evidence="10">
    <location>
        <begin position="436"/>
        <end position="486"/>
    </location>
</feature>
<protein>
    <recommendedName>
        <fullName evidence="13">Small ribosomal subunit protein uS7 domain-containing protein</fullName>
    </recommendedName>
</protein>
<dbReference type="InterPro" id="IPR036322">
    <property type="entry name" value="WD40_repeat_dom_sf"/>
</dbReference>
<dbReference type="PANTHER" id="PTHR22846:SF2">
    <property type="entry name" value="F-BOX-LIKE_WD REPEAT-CONTAINING PROTEIN EBI"/>
    <property type="match status" value="1"/>
</dbReference>
<dbReference type="PROSITE" id="PS50896">
    <property type="entry name" value="LISH"/>
    <property type="match status" value="1"/>
</dbReference>
<organism evidence="14 15">
    <name type="scientific">Malassezia vespertilionis</name>
    <dbReference type="NCBI Taxonomy" id="2020962"/>
    <lineage>
        <taxon>Eukaryota</taxon>
        <taxon>Fungi</taxon>
        <taxon>Dikarya</taxon>
        <taxon>Basidiomycota</taxon>
        <taxon>Ustilaginomycotina</taxon>
        <taxon>Malasseziomycetes</taxon>
        <taxon>Malasseziales</taxon>
        <taxon>Malasseziaceae</taxon>
        <taxon>Malassezia</taxon>
    </lineage>
</organism>
<dbReference type="InterPro" id="IPR006594">
    <property type="entry name" value="LisH"/>
</dbReference>
<keyword evidence="9 11" id="KW-0687">Ribonucleoprotein</keyword>
<dbReference type="SUPFAM" id="SSF50978">
    <property type="entry name" value="WD40 repeat-like"/>
    <property type="match status" value="1"/>
</dbReference>
<dbReference type="CDD" id="cd00200">
    <property type="entry name" value="WD40"/>
    <property type="match status" value="1"/>
</dbReference>
<feature type="compositionally biased region" description="Basic and acidic residues" evidence="12">
    <location>
        <begin position="161"/>
        <end position="176"/>
    </location>
</feature>
<dbReference type="Gene3D" id="1.10.455.10">
    <property type="entry name" value="Ribosomal protein S7 domain"/>
    <property type="match status" value="1"/>
</dbReference>
<dbReference type="OrthoDB" id="10264639at2759"/>
<evidence type="ECO:0000256" key="4">
    <source>
        <dbReference type="ARBA" id="ARBA00022737"/>
    </source>
</evidence>
<dbReference type="AlphaFoldDB" id="A0A2N1J773"/>
<evidence type="ECO:0000256" key="3">
    <source>
        <dbReference type="ARBA" id="ARBA00022574"/>
    </source>
</evidence>
<dbReference type="GO" id="GO:0006412">
    <property type="term" value="P:translation"/>
    <property type="evidence" value="ECO:0007669"/>
    <property type="project" value="InterPro"/>
</dbReference>
<dbReference type="GO" id="GO:0015935">
    <property type="term" value="C:small ribosomal subunit"/>
    <property type="evidence" value="ECO:0007669"/>
    <property type="project" value="InterPro"/>
</dbReference>
<keyword evidence="4" id="KW-0677">Repeat</keyword>
<evidence type="ECO:0000259" key="13">
    <source>
        <dbReference type="Pfam" id="PF00177"/>
    </source>
</evidence>
<dbReference type="GO" id="GO:0003723">
    <property type="term" value="F:RNA binding"/>
    <property type="evidence" value="ECO:0007669"/>
    <property type="project" value="InterPro"/>
</dbReference>
<dbReference type="PROSITE" id="PS00678">
    <property type="entry name" value="WD_REPEATS_1"/>
    <property type="match status" value="3"/>
</dbReference>
<dbReference type="InterPro" id="IPR045183">
    <property type="entry name" value="Ebi-like"/>
</dbReference>
<evidence type="ECO:0000256" key="8">
    <source>
        <dbReference type="ARBA" id="ARBA00023242"/>
    </source>
</evidence>
<feature type="region of interest" description="Disordered" evidence="12">
    <location>
        <begin position="113"/>
        <end position="199"/>
    </location>
</feature>
<evidence type="ECO:0000256" key="12">
    <source>
        <dbReference type="SAM" id="MobiDB-lite"/>
    </source>
</evidence>
<dbReference type="PROSITE" id="PS00052">
    <property type="entry name" value="RIBOSOMAL_S7"/>
    <property type="match status" value="1"/>
</dbReference>
<evidence type="ECO:0000256" key="2">
    <source>
        <dbReference type="ARBA" id="ARBA00007151"/>
    </source>
</evidence>